<comment type="caution">
    <text evidence="1">The sequence shown here is derived from an EMBL/GenBank/DDBJ whole genome shotgun (WGS) entry which is preliminary data.</text>
</comment>
<name>A0A1J8QUQ4_9AGAM</name>
<gene>
    <name evidence="1" type="ORF">AZE42_02604</name>
</gene>
<evidence type="ECO:0000313" key="2">
    <source>
        <dbReference type="Proteomes" id="UP000183567"/>
    </source>
</evidence>
<proteinExistence type="predicted"/>
<dbReference type="Proteomes" id="UP000183567">
    <property type="component" value="Unassembled WGS sequence"/>
</dbReference>
<evidence type="ECO:0000313" key="1">
    <source>
        <dbReference type="EMBL" id="OJA17113.1"/>
    </source>
</evidence>
<dbReference type="EMBL" id="LVVM01002163">
    <property type="protein sequence ID" value="OJA17113.1"/>
    <property type="molecule type" value="Genomic_DNA"/>
</dbReference>
<sequence length="502" mass="57055">MMASKASIEQGTLALAQLPTHTIFIRLRRLSRYSSLRIKYAYSFDRRLRVFFQRLINGVVSNRSVADLKQLCDLISGFPVLELCALHPVFYIHLEPECIPAESTPDATTNIGLAWWSFVGIIAICDKIITGAPGEEARQYLIAAWPRSVAPWLVFFHSQFIMRRARYRPVDRKLAIKLVASMLHHGADVGGTRGLLTASPLLYRPIAELWFIAIKTKDKNVLFITHALPDDSKADRVTPFRAIMAILAAEYLSYPTFVTTILEVAGGISTLTSAALQYVKSVRSMAWDPVIFSTSPHMVIAALLHCVKFIIRTSEYSAAIREQYILRQSVKEIFLTLRDMQLLLRTTGSIEHMLRALLGSILHYFSTAFNKGDDAVSVLYQALRSHAFETTLLMVQYTSRPLAYEVDINTWITEFLLILSNYTIYDKILTYSLKHLDDLSSAVDPIARQDTIIWERWVLLKQYIPACVGFRSREEVMRRPSPNEKGWLLRVSQISFCGFCTD</sequence>
<organism evidence="1 2">
    <name type="scientific">Rhizopogon vesiculosus</name>
    <dbReference type="NCBI Taxonomy" id="180088"/>
    <lineage>
        <taxon>Eukaryota</taxon>
        <taxon>Fungi</taxon>
        <taxon>Dikarya</taxon>
        <taxon>Basidiomycota</taxon>
        <taxon>Agaricomycotina</taxon>
        <taxon>Agaricomycetes</taxon>
        <taxon>Agaricomycetidae</taxon>
        <taxon>Boletales</taxon>
        <taxon>Suillineae</taxon>
        <taxon>Rhizopogonaceae</taxon>
        <taxon>Rhizopogon</taxon>
    </lineage>
</organism>
<dbReference type="AlphaFoldDB" id="A0A1J8QUQ4"/>
<keyword evidence="2" id="KW-1185">Reference proteome</keyword>
<protein>
    <submittedName>
        <fullName evidence="1">Uncharacterized protein</fullName>
    </submittedName>
</protein>
<reference evidence="1 2" key="1">
    <citation type="submission" date="2016-03" db="EMBL/GenBank/DDBJ databases">
        <title>Comparative genomics of the ectomycorrhizal sister species Rhizopogon vinicolor and Rhizopogon vesiculosus (Basidiomycota: Boletales) reveals a divergence of the mating type B locus.</title>
        <authorList>
            <person name="Mujic A.B."/>
            <person name="Kuo A."/>
            <person name="Tritt A."/>
            <person name="Lipzen A."/>
            <person name="Chen C."/>
            <person name="Johnson J."/>
            <person name="Sharma A."/>
            <person name="Barry K."/>
            <person name="Grigoriev I.V."/>
            <person name="Spatafora J.W."/>
        </authorList>
    </citation>
    <scope>NUCLEOTIDE SEQUENCE [LARGE SCALE GENOMIC DNA]</scope>
    <source>
        <strain evidence="1 2">AM-OR11-056</strain>
    </source>
</reference>
<accession>A0A1J8QUQ4</accession>
<dbReference type="OrthoDB" id="341421at2759"/>